<dbReference type="SMART" id="SM00184">
    <property type="entry name" value="RING"/>
    <property type="match status" value="1"/>
</dbReference>
<evidence type="ECO:0000256" key="2">
    <source>
        <dbReference type="ARBA" id="ARBA00022771"/>
    </source>
</evidence>
<dbReference type="InterPro" id="IPR013083">
    <property type="entry name" value="Znf_RING/FYVE/PHD"/>
</dbReference>
<keyword evidence="5" id="KW-0175">Coiled coil</keyword>
<comment type="caution">
    <text evidence="8">The sequence shown here is derived from an EMBL/GenBank/DDBJ whole genome shotgun (WGS) entry which is preliminary data.</text>
</comment>
<evidence type="ECO:0000256" key="3">
    <source>
        <dbReference type="ARBA" id="ARBA00022833"/>
    </source>
</evidence>
<organism evidence="8 9">
    <name type="scientific">Clathrus columnatus</name>
    <dbReference type="NCBI Taxonomy" id="1419009"/>
    <lineage>
        <taxon>Eukaryota</taxon>
        <taxon>Fungi</taxon>
        <taxon>Dikarya</taxon>
        <taxon>Basidiomycota</taxon>
        <taxon>Agaricomycotina</taxon>
        <taxon>Agaricomycetes</taxon>
        <taxon>Phallomycetidae</taxon>
        <taxon>Phallales</taxon>
        <taxon>Clathraceae</taxon>
        <taxon>Clathrus</taxon>
    </lineage>
</organism>
<evidence type="ECO:0000256" key="1">
    <source>
        <dbReference type="ARBA" id="ARBA00022723"/>
    </source>
</evidence>
<sequence length="391" mass="44002">MLSACFSTLKRKFFAIADECDDEKALDSQACSPRKRLRVQERASVHGTTQPTLAASDVASGEEENLPLEEVDEEETVEELEAMVKEMEERNERDTKKAEEVAAKLKKLEEEDMECMVCRDVIQNPQLLQCGHSVCYGCLRSWWTRPPARDDGEEIIDTEAESDTGGEGIAREEPNPAAEDPDANPEPRPRRRHRFPSAVNRKKICPYCTKEVTCRPVPDRNLRDIIETLKKELAPVPPHTQAQREAPSTRRSDLWHGIFHPENPSAEPILVTPHEHQLGRPPPPHPDPILNQFAQAQYRQRVEEEVAQRERDRARAYEDGRQRGILETQMRLDRVQQARQAALDRALQERAAALRNPPPVPQEAPGGGVADVVQIPQDPVPAPPDDAAAAL</sequence>
<feature type="domain" description="RING-type" evidence="7">
    <location>
        <begin position="115"/>
        <end position="149"/>
    </location>
</feature>
<evidence type="ECO:0000313" key="9">
    <source>
        <dbReference type="Proteomes" id="UP001050691"/>
    </source>
</evidence>
<feature type="region of interest" description="Disordered" evidence="6">
    <location>
        <begin position="158"/>
        <end position="196"/>
    </location>
</feature>
<dbReference type="Proteomes" id="UP001050691">
    <property type="component" value="Unassembled WGS sequence"/>
</dbReference>
<reference evidence="8" key="1">
    <citation type="submission" date="2021-10" db="EMBL/GenBank/DDBJ databases">
        <title>De novo Genome Assembly of Clathrus columnatus (Basidiomycota, Fungi) Using Illumina and Nanopore Sequence Data.</title>
        <authorList>
            <person name="Ogiso-Tanaka E."/>
            <person name="Itagaki H."/>
            <person name="Hosoya T."/>
            <person name="Hosaka K."/>
        </authorList>
    </citation>
    <scope>NUCLEOTIDE SEQUENCE</scope>
    <source>
        <strain evidence="8">MO-923</strain>
    </source>
</reference>
<dbReference type="InterPro" id="IPR001841">
    <property type="entry name" value="Znf_RING"/>
</dbReference>
<dbReference type="EMBL" id="BPWL01000003">
    <property type="protein sequence ID" value="GJJ08121.1"/>
    <property type="molecule type" value="Genomic_DNA"/>
</dbReference>
<evidence type="ECO:0000256" key="5">
    <source>
        <dbReference type="SAM" id="Coils"/>
    </source>
</evidence>
<protein>
    <recommendedName>
        <fullName evidence="7">RING-type domain-containing protein</fullName>
    </recommendedName>
</protein>
<dbReference type="InterPro" id="IPR017907">
    <property type="entry name" value="Znf_RING_CS"/>
</dbReference>
<feature type="region of interest" description="Disordered" evidence="6">
    <location>
        <begin position="353"/>
        <end position="391"/>
    </location>
</feature>
<proteinExistence type="predicted"/>
<dbReference type="GO" id="GO:0008270">
    <property type="term" value="F:zinc ion binding"/>
    <property type="evidence" value="ECO:0007669"/>
    <property type="project" value="UniProtKB-KW"/>
</dbReference>
<evidence type="ECO:0000313" key="8">
    <source>
        <dbReference type="EMBL" id="GJJ08121.1"/>
    </source>
</evidence>
<keyword evidence="1" id="KW-0479">Metal-binding</keyword>
<keyword evidence="2 4" id="KW-0863">Zinc-finger</keyword>
<keyword evidence="3" id="KW-0862">Zinc</keyword>
<dbReference type="PROSITE" id="PS00518">
    <property type="entry name" value="ZF_RING_1"/>
    <property type="match status" value="1"/>
</dbReference>
<keyword evidence="9" id="KW-1185">Reference proteome</keyword>
<evidence type="ECO:0000259" key="7">
    <source>
        <dbReference type="PROSITE" id="PS50089"/>
    </source>
</evidence>
<dbReference type="Gene3D" id="3.30.40.10">
    <property type="entry name" value="Zinc/RING finger domain, C3HC4 (zinc finger)"/>
    <property type="match status" value="1"/>
</dbReference>
<name>A0AAV5A6D7_9AGAM</name>
<dbReference type="PROSITE" id="PS50089">
    <property type="entry name" value="ZF_RING_2"/>
    <property type="match status" value="1"/>
</dbReference>
<accession>A0AAV5A6D7</accession>
<dbReference type="Pfam" id="PF15227">
    <property type="entry name" value="zf-C3HC4_4"/>
    <property type="match status" value="1"/>
</dbReference>
<evidence type="ECO:0000256" key="6">
    <source>
        <dbReference type="SAM" id="MobiDB-lite"/>
    </source>
</evidence>
<gene>
    <name evidence="8" type="ORF">Clacol_002329</name>
</gene>
<feature type="coiled-coil region" evidence="5">
    <location>
        <begin position="70"/>
        <end position="111"/>
    </location>
</feature>
<evidence type="ECO:0000256" key="4">
    <source>
        <dbReference type="PROSITE-ProRule" id="PRU00175"/>
    </source>
</evidence>
<dbReference type="SUPFAM" id="SSF57850">
    <property type="entry name" value="RING/U-box"/>
    <property type="match status" value="1"/>
</dbReference>
<feature type="region of interest" description="Disordered" evidence="6">
    <location>
        <begin position="39"/>
        <end position="67"/>
    </location>
</feature>
<dbReference type="AlphaFoldDB" id="A0AAV5A6D7"/>